<sequence>MQWYGIQIGFKPLPIARRTDETRKYWALLTPKYLQPMRLCRNQSGEIIRGTGGRALYDYMLDSDTIKNVVTEKWATKKPILDNLNNDKKNVVNAVKGFLNFAQDESGQIMIALHGSWSEEEGESCDCVVRFGQTKHLHILINKNPWNEQTFRDMVTKGASMGLYVYAFTLDDKKRYISYLKGSQFYNMGANCQRLVDLRRTTPSGATFRDVQEGELVAPDLNAGPVDFAALFGAVPDFSDDDDDDDSNDLDGDEAGPSRKRKRTE</sequence>
<comment type="caution">
    <text evidence="2">The sequence shown here is derived from an EMBL/GenBank/DDBJ whole genome shotgun (WGS) entry which is preliminary data.</text>
</comment>
<dbReference type="Proteomes" id="UP001374579">
    <property type="component" value="Unassembled WGS sequence"/>
</dbReference>
<evidence type="ECO:0000313" key="2">
    <source>
        <dbReference type="EMBL" id="KAK7093426.1"/>
    </source>
</evidence>
<feature type="region of interest" description="Disordered" evidence="1">
    <location>
        <begin position="237"/>
        <end position="265"/>
    </location>
</feature>
<dbReference type="AlphaFoldDB" id="A0AAN9AUX3"/>
<keyword evidence="3" id="KW-1185">Reference proteome</keyword>
<name>A0AAN9AUX3_9CAEN</name>
<proteinExistence type="predicted"/>
<organism evidence="2 3">
    <name type="scientific">Littorina saxatilis</name>
    <dbReference type="NCBI Taxonomy" id="31220"/>
    <lineage>
        <taxon>Eukaryota</taxon>
        <taxon>Metazoa</taxon>
        <taxon>Spiralia</taxon>
        <taxon>Lophotrochozoa</taxon>
        <taxon>Mollusca</taxon>
        <taxon>Gastropoda</taxon>
        <taxon>Caenogastropoda</taxon>
        <taxon>Littorinimorpha</taxon>
        <taxon>Littorinoidea</taxon>
        <taxon>Littorinidae</taxon>
        <taxon>Littorina</taxon>
    </lineage>
</organism>
<protein>
    <submittedName>
        <fullName evidence="2">Uncharacterized protein</fullName>
    </submittedName>
</protein>
<accession>A0AAN9AUX3</accession>
<evidence type="ECO:0000256" key="1">
    <source>
        <dbReference type="SAM" id="MobiDB-lite"/>
    </source>
</evidence>
<evidence type="ECO:0000313" key="3">
    <source>
        <dbReference type="Proteomes" id="UP001374579"/>
    </source>
</evidence>
<gene>
    <name evidence="2" type="ORF">V1264_007185</name>
</gene>
<reference evidence="2 3" key="1">
    <citation type="submission" date="2024-02" db="EMBL/GenBank/DDBJ databases">
        <title>Chromosome-scale genome assembly of the rough periwinkle Littorina saxatilis.</title>
        <authorList>
            <person name="De Jode A."/>
            <person name="Faria R."/>
            <person name="Formenti G."/>
            <person name="Sims Y."/>
            <person name="Smith T.P."/>
            <person name="Tracey A."/>
            <person name="Wood J.M.D."/>
            <person name="Zagrodzka Z.B."/>
            <person name="Johannesson K."/>
            <person name="Butlin R.K."/>
            <person name="Leder E.H."/>
        </authorList>
    </citation>
    <scope>NUCLEOTIDE SEQUENCE [LARGE SCALE GENOMIC DNA]</scope>
    <source>
        <strain evidence="2">Snail1</strain>
        <tissue evidence="2">Muscle</tissue>
    </source>
</reference>
<dbReference type="EMBL" id="JBAMIC010000019">
    <property type="protein sequence ID" value="KAK7093426.1"/>
    <property type="molecule type" value="Genomic_DNA"/>
</dbReference>
<feature type="compositionally biased region" description="Acidic residues" evidence="1">
    <location>
        <begin position="238"/>
        <end position="254"/>
    </location>
</feature>